<comment type="similarity">
    <text evidence="2 15">Belongs to the phenylalanyl-tRNA synthetase beta subunit family. Type 1 subfamily.</text>
</comment>
<evidence type="ECO:0000256" key="6">
    <source>
        <dbReference type="ARBA" id="ARBA00022598"/>
    </source>
</evidence>
<feature type="domain" description="TRNA-binding" evidence="17">
    <location>
        <begin position="41"/>
        <end position="157"/>
    </location>
</feature>
<dbReference type="NCBIfam" id="TIGR00472">
    <property type="entry name" value="pheT_bact"/>
    <property type="match status" value="1"/>
</dbReference>
<comment type="caution">
    <text evidence="20">The sequence shown here is derived from an EMBL/GenBank/DDBJ whole genome shotgun (WGS) entry which is preliminary data.</text>
</comment>
<dbReference type="SUPFAM" id="SSF55681">
    <property type="entry name" value="Class II aaRS and biotin synthetases"/>
    <property type="match status" value="1"/>
</dbReference>
<dbReference type="SUPFAM" id="SSF54991">
    <property type="entry name" value="Anticodon-binding domain of PheRS"/>
    <property type="match status" value="1"/>
</dbReference>
<evidence type="ECO:0000256" key="14">
    <source>
        <dbReference type="ARBA" id="ARBA00049255"/>
    </source>
</evidence>
<dbReference type="Pfam" id="PF01588">
    <property type="entry name" value="tRNA_bind"/>
    <property type="match status" value="1"/>
</dbReference>
<evidence type="ECO:0000256" key="1">
    <source>
        <dbReference type="ARBA" id="ARBA00004496"/>
    </source>
</evidence>
<dbReference type="SUPFAM" id="SSF46955">
    <property type="entry name" value="Putative DNA-binding domain"/>
    <property type="match status" value="1"/>
</dbReference>
<dbReference type="RefSeq" id="WP_189087163.1">
    <property type="nucleotide sequence ID" value="NZ_BMPT01000020.1"/>
</dbReference>
<dbReference type="InterPro" id="IPR045864">
    <property type="entry name" value="aa-tRNA-synth_II/BPL/LPL"/>
</dbReference>
<dbReference type="InterPro" id="IPR004532">
    <property type="entry name" value="Phe-tRNA-ligase_IIc_bsu_bact"/>
</dbReference>
<dbReference type="InterPro" id="IPR045060">
    <property type="entry name" value="Phe-tRNA-ligase_IIc_bsu"/>
</dbReference>
<protein>
    <recommendedName>
        <fullName evidence="15">Phenylalanine--tRNA ligase beta subunit</fullName>
        <ecNumber evidence="15">6.1.1.20</ecNumber>
    </recommendedName>
    <alternativeName>
        <fullName evidence="15">Phenylalanyl-tRNA synthetase beta subunit</fullName>
        <shortName evidence="15">PheRS</shortName>
    </alternativeName>
</protein>
<dbReference type="Pfam" id="PF03484">
    <property type="entry name" value="B5"/>
    <property type="match status" value="1"/>
</dbReference>
<dbReference type="GO" id="GO:0005524">
    <property type="term" value="F:ATP binding"/>
    <property type="evidence" value="ECO:0007669"/>
    <property type="project" value="UniProtKB-UniRule"/>
</dbReference>
<dbReference type="InterPro" id="IPR020825">
    <property type="entry name" value="Phe-tRNA_synthase-like_B3/B4"/>
</dbReference>
<dbReference type="Gene3D" id="3.30.56.10">
    <property type="match status" value="2"/>
</dbReference>
<evidence type="ECO:0000313" key="21">
    <source>
        <dbReference type="Proteomes" id="UP000655589"/>
    </source>
</evidence>
<dbReference type="CDD" id="cd02796">
    <property type="entry name" value="tRNA_bind_bactPheRS"/>
    <property type="match status" value="1"/>
</dbReference>
<evidence type="ECO:0000256" key="2">
    <source>
        <dbReference type="ARBA" id="ARBA00008653"/>
    </source>
</evidence>
<dbReference type="SUPFAM" id="SSF50249">
    <property type="entry name" value="Nucleic acid-binding proteins"/>
    <property type="match status" value="1"/>
</dbReference>
<gene>
    <name evidence="15 20" type="primary">pheT</name>
    <name evidence="20" type="ORF">GCM10010102_39140</name>
</gene>
<feature type="binding site" evidence="15">
    <location>
        <position position="492"/>
    </location>
    <ligand>
        <name>Mg(2+)</name>
        <dbReference type="ChEBI" id="CHEBI:18420"/>
        <note>shared with alpha subunit</note>
    </ligand>
</feature>
<dbReference type="EMBL" id="BMPT01000020">
    <property type="protein sequence ID" value="GGM39646.1"/>
    <property type="molecule type" value="Genomic_DNA"/>
</dbReference>
<dbReference type="Gene3D" id="2.40.50.140">
    <property type="entry name" value="Nucleic acid-binding proteins"/>
    <property type="match status" value="1"/>
</dbReference>
<dbReference type="PANTHER" id="PTHR10947:SF0">
    <property type="entry name" value="PHENYLALANINE--TRNA LIGASE BETA SUBUNIT"/>
    <property type="match status" value="1"/>
</dbReference>
<comment type="cofactor">
    <cofactor evidence="15">
        <name>Mg(2+)</name>
        <dbReference type="ChEBI" id="CHEBI:18420"/>
    </cofactor>
    <text evidence="15">Binds 2 magnesium ions per tetramer.</text>
</comment>
<dbReference type="GO" id="GO:0000049">
    <property type="term" value="F:tRNA binding"/>
    <property type="evidence" value="ECO:0007669"/>
    <property type="project" value="UniProtKB-UniRule"/>
</dbReference>
<dbReference type="InterPro" id="IPR033714">
    <property type="entry name" value="tRNA_bind_bactPheRS"/>
</dbReference>
<reference evidence="20" key="1">
    <citation type="journal article" date="2014" name="Int. J. Syst. Evol. Microbiol.">
        <title>Complete genome sequence of Corynebacterium casei LMG S-19264T (=DSM 44701T), isolated from a smear-ripened cheese.</title>
        <authorList>
            <consortium name="US DOE Joint Genome Institute (JGI-PGF)"/>
            <person name="Walter F."/>
            <person name="Albersmeier A."/>
            <person name="Kalinowski J."/>
            <person name="Ruckert C."/>
        </authorList>
    </citation>
    <scope>NUCLEOTIDE SEQUENCE</scope>
    <source>
        <strain evidence="20">JCM 3051</strain>
    </source>
</reference>
<evidence type="ECO:0000259" key="18">
    <source>
        <dbReference type="PROSITE" id="PS51447"/>
    </source>
</evidence>
<evidence type="ECO:0000256" key="8">
    <source>
        <dbReference type="ARBA" id="ARBA00022741"/>
    </source>
</evidence>
<dbReference type="InterPro" id="IPR012340">
    <property type="entry name" value="NA-bd_OB-fold"/>
</dbReference>
<keyword evidence="10 15" id="KW-0460">Magnesium</keyword>
<dbReference type="Pfam" id="PF17759">
    <property type="entry name" value="tRNA_synthFbeta"/>
    <property type="match status" value="1"/>
</dbReference>
<dbReference type="FunFam" id="3.30.930.10:FF:000130">
    <property type="entry name" value="Phenylalanine--tRNA ligase beta subunit"/>
    <property type="match status" value="1"/>
</dbReference>
<dbReference type="InterPro" id="IPR005147">
    <property type="entry name" value="tRNA_synthase_B5-dom"/>
</dbReference>
<feature type="domain" description="FDX-ACB" evidence="18">
    <location>
        <begin position="758"/>
        <end position="851"/>
    </location>
</feature>
<evidence type="ECO:0000256" key="7">
    <source>
        <dbReference type="ARBA" id="ARBA00022723"/>
    </source>
</evidence>
<proteinExistence type="inferred from homology"/>
<comment type="subunit">
    <text evidence="3 15">Tetramer of two alpha and two beta subunits.</text>
</comment>
<dbReference type="InterPro" id="IPR036690">
    <property type="entry name" value="Fdx_antiC-bd_sf"/>
</dbReference>
<keyword evidence="12 15" id="KW-0648">Protein biosynthesis</keyword>
<evidence type="ECO:0000256" key="4">
    <source>
        <dbReference type="ARBA" id="ARBA00022490"/>
    </source>
</evidence>
<evidence type="ECO:0000256" key="12">
    <source>
        <dbReference type="ARBA" id="ARBA00022917"/>
    </source>
</evidence>
<evidence type="ECO:0000256" key="13">
    <source>
        <dbReference type="ARBA" id="ARBA00023146"/>
    </source>
</evidence>
<dbReference type="GO" id="GO:0000287">
    <property type="term" value="F:magnesium ion binding"/>
    <property type="evidence" value="ECO:0007669"/>
    <property type="project" value="UniProtKB-UniRule"/>
</dbReference>
<keyword evidence="7 15" id="KW-0479">Metal-binding</keyword>
<evidence type="ECO:0000256" key="15">
    <source>
        <dbReference type="HAMAP-Rule" id="MF_00283"/>
    </source>
</evidence>
<dbReference type="GO" id="GO:0009328">
    <property type="term" value="C:phenylalanine-tRNA ligase complex"/>
    <property type="evidence" value="ECO:0007669"/>
    <property type="project" value="TreeGrafter"/>
</dbReference>
<evidence type="ECO:0000259" key="17">
    <source>
        <dbReference type="PROSITE" id="PS50886"/>
    </source>
</evidence>
<dbReference type="Proteomes" id="UP000655589">
    <property type="component" value="Unassembled WGS sequence"/>
</dbReference>
<dbReference type="Gene3D" id="3.30.70.380">
    <property type="entry name" value="Ferrodoxin-fold anticodon-binding domain"/>
    <property type="match status" value="1"/>
</dbReference>
<dbReference type="FunFam" id="3.30.70.380:FF:000001">
    <property type="entry name" value="Phenylalanine--tRNA ligase beta subunit"/>
    <property type="match status" value="1"/>
</dbReference>
<dbReference type="PROSITE" id="PS50096">
    <property type="entry name" value="IQ"/>
    <property type="match status" value="1"/>
</dbReference>
<evidence type="ECO:0000256" key="10">
    <source>
        <dbReference type="ARBA" id="ARBA00022842"/>
    </source>
</evidence>
<dbReference type="Pfam" id="PF03483">
    <property type="entry name" value="B3_4"/>
    <property type="match status" value="1"/>
</dbReference>
<evidence type="ECO:0000313" key="20">
    <source>
        <dbReference type="EMBL" id="GGM39646.1"/>
    </source>
</evidence>
<dbReference type="GO" id="GO:0004826">
    <property type="term" value="F:phenylalanine-tRNA ligase activity"/>
    <property type="evidence" value="ECO:0007669"/>
    <property type="project" value="UniProtKB-UniRule"/>
</dbReference>
<sequence>MPLIVKDWLADHVELPADLTAEQLAADLVKVGLEEEEIHPAAVTGPLVVGRVLEQTPEPQKNGKTINWCRVDVGPEHNDDEGARGIVCGAHNFGVGDYVVVSLPGTVLPGPFEIAARKTYGHVSDGMICSVRELGIGDDHDGILVLTRNGFAAEDLTPGQDAIALLGLGEEVLEINVTPDRGYAFSYRGVAREYAHSTGATFTDRGLPTGAEPAPTADGFAVRVQDAAPINGVVGCDRFVTRIVRGVDPSAPTPAWMKHRLEASGMRSISLAVDVTNYVMLDLGQPLHAYDLAKVAGPIVVRRAVAGERLTTLDDVDRALDPEDLLITDSPDGDGSRVLGLAGVMGGASSEVSETTTDVLVEAAHFDQITVARTSRRHKLSSEAAKRFERGVDPLLPPVAAQRVVDLLVELGGGTADPAVSDLDDTAAALPRPIELKVTEPTRLVGVEYTPEQVRGTLEEIGATVEPAGEGVLTVTPPTWRPDLTGPADLVEEVVRIQGYGQVPSVLPSAPGGRGLTPEQRTRRSVARALAESGFVETLSYPFVGPAEYDALGLPADDERRVSLRLANPMADDKPLMRTTLLATLLDTVRRNVSRGLTDLAVYEVGLVTRPAPDAPAAPALPGGVRPTDEQLAALAAAVPHQPRLVAGVLTGRRELAGWWGAGRAAGWEDALAAARLVAERAGAEVVTVPDTERMPWHPGRCARLELADGTVVGHAGELHPKVVEGLGLPARAAAFEVDLTVLIGAASGEPVAATPVSAFPAAKEDFAFVVADDVPAEAVRAAIEAGAGDLLEDVTLFDVFTGEQVGEGRKSLAYSLRLRAADRTLTADDVRAVRDAVVESAALKVEAVLRG</sequence>
<keyword evidence="21" id="KW-1185">Reference proteome</keyword>
<dbReference type="InterPro" id="IPR002547">
    <property type="entry name" value="tRNA-bd_dom"/>
</dbReference>
<dbReference type="InterPro" id="IPR009061">
    <property type="entry name" value="DNA-bd_dom_put_sf"/>
</dbReference>
<keyword evidence="8 15" id="KW-0547">Nucleotide-binding</keyword>
<dbReference type="CDD" id="cd00769">
    <property type="entry name" value="PheRS_beta_core"/>
    <property type="match status" value="1"/>
</dbReference>
<evidence type="ECO:0000256" key="5">
    <source>
        <dbReference type="ARBA" id="ARBA00022555"/>
    </source>
</evidence>
<dbReference type="HAMAP" id="MF_00283">
    <property type="entry name" value="Phe_tRNA_synth_beta1"/>
    <property type="match status" value="1"/>
</dbReference>
<accession>A0A8H9GMJ8</accession>
<dbReference type="SMART" id="SM00873">
    <property type="entry name" value="B3_4"/>
    <property type="match status" value="1"/>
</dbReference>
<dbReference type="Pfam" id="PF03147">
    <property type="entry name" value="FDX-ACB"/>
    <property type="match status" value="1"/>
</dbReference>
<dbReference type="Gene3D" id="3.30.930.10">
    <property type="entry name" value="Bira Bifunctional Protein, Domain 2"/>
    <property type="match status" value="1"/>
</dbReference>
<feature type="binding site" evidence="15">
    <location>
        <position position="493"/>
    </location>
    <ligand>
        <name>Mg(2+)</name>
        <dbReference type="ChEBI" id="CHEBI:18420"/>
        <note>shared with alpha subunit</note>
    </ligand>
</feature>
<dbReference type="PROSITE" id="PS51447">
    <property type="entry name" value="FDX_ACB"/>
    <property type="match status" value="1"/>
</dbReference>
<dbReference type="GO" id="GO:0006432">
    <property type="term" value="P:phenylalanyl-tRNA aminoacylation"/>
    <property type="evidence" value="ECO:0007669"/>
    <property type="project" value="UniProtKB-UniRule"/>
</dbReference>
<name>A0A8H9GMJ8_9MICO</name>
<keyword evidence="4 15" id="KW-0963">Cytoplasm</keyword>
<dbReference type="PANTHER" id="PTHR10947">
    <property type="entry name" value="PHENYLALANYL-TRNA SYNTHETASE BETA CHAIN AND LEUCINE-RICH REPEAT-CONTAINING PROTEIN 47"/>
    <property type="match status" value="1"/>
</dbReference>
<keyword evidence="9 15" id="KW-0067">ATP-binding</keyword>
<dbReference type="Gene3D" id="3.50.40.10">
    <property type="entry name" value="Phenylalanyl-trna Synthetase, Chain B, domain 3"/>
    <property type="match status" value="1"/>
</dbReference>
<comment type="subcellular location">
    <subcellularLocation>
        <location evidence="1 15">Cytoplasm</location>
    </subcellularLocation>
</comment>
<dbReference type="SMART" id="SM00874">
    <property type="entry name" value="B5"/>
    <property type="match status" value="1"/>
</dbReference>
<feature type="binding site" evidence="15">
    <location>
        <position position="489"/>
    </location>
    <ligand>
        <name>Mg(2+)</name>
        <dbReference type="ChEBI" id="CHEBI:18420"/>
        <note>shared with alpha subunit</note>
    </ligand>
</feature>
<dbReference type="SUPFAM" id="SSF56037">
    <property type="entry name" value="PheT/TilS domain"/>
    <property type="match status" value="1"/>
</dbReference>
<feature type="domain" description="B5" evidence="19">
    <location>
        <begin position="429"/>
        <end position="505"/>
    </location>
</feature>
<evidence type="ECO:0000256" key="11">
    <source>
        <dbReference type="ARBA" id="ARBA00022884"/>
    </source>
</evidence>
<dbReference type="AlphaFoldDB" id="A0A8H9GMJ8"/>
<dbReference type="PROSITE" id="PS50886">
    <property type="entry name" value="TRBD"/>
    <property type="match status" value="1"/>
</dbReference>
<keyword evidence="11 16" id="KW-0694">RNA-binding</keyword>
<dbReference type="InterPro" id="IPR041616">
    <property type="entry name" value="PheRS_beta_core"/>
</dbReference>
<evidence type="ECO:0000256" key="3">
    <source>
        <dbReference type="ARBA" id="ARBA00011209"/>
    </source>
</evidence>
<organism evidence="20 21">
    <name type="scientific">Promicromonospora citrea</name>
    <dbReference type="NCBI Taxonomy" id="43677"/>
    <lineage>
        <taxon>Bacteria</taxon>
        <taxon>Bacillati</taxon>
        <taxon>Actinomycetota</taxon>
        <taxon>Actinomycetes</taxon>
        <taxon>Micrococcales</taxon>
        <taxon>Promicromonosporaceae</taxon>
        <taxon>Promicromonospora</taxon>
    </lineage>
</organism>
<evidence type="ECO:0000256" key="16">
    <source>
        <dbReference type="PROSITE-ProRule" id="PRU00209"/>
    </source>
</evidence>
<keyword evidence="5 16" id="KW-0820">tRNA-binding</keyword>
<feature type="binding site" evidence="15">
    <location>
        <position position="483"/>
    </location>
    <ligand>
        <name>Mg(2+)</name>
        <dbReference type="ChEBI" id="CHEBI:18420"/>
        <note>shared with alpha subunit</note>
    </ligand>
</feature>
<dbReference type="PROSITE" id="PS51483">
    <property type="entry name" value="B5"/>
    <property type="match status" value="1"/>
</dbReference>
<evidence type="ECO:0000259" key="19">
    <source>
        <dbReference type="PROSITE" id="PS51483"/>
    </source>
</evidence>
<comment type="catalytic activity">
    <reaction evidence="14 15">
        <text>tRNA(Phe) + L-phenylalanine + ATP = L-phenylalanyl-tRNA(Phe) + AMP + diphosphate + H(+)</text>
        <dbReference type="Rhea" id="RHEA:19413"/>
        <dbReference type="Rhea" id="RHEA-COMP:9668"/>
        <dbReference type="Rhea" id="RHEA-COMP:9699"/>
        <dbReference type="ChEBI" id="CHEBI:15378"/>
        <dbReference type="ChEBI" id="CHEBI:30616"/>
        <dbReference type="ChEBI" id="CHEBI:33019"/>
        <dbReference type="ChEBI" id="CHEBI:58095"/>
        <dbReference type="ChEBI" id="CHEBI:78442"/>
        <dbReference type="ChEBI" id="CHEBI:78531"/>
        <dbReference type="ChEBI" id="CHEBI:456215"/>
        <dbReference type="EC" id="6.1.1.20"/>
    </reaction>
</comment>
<dbReference type="InterPro" id="IPR005146">
    <property type="entry name" value="B3/B4_tRNA-bd"/>
</dbReference>
<dbReference type="EC" id="6.1.1.20" evidence="15"/>
<dbReference type="SMART" id="SM00896">
    <property type="entry name" value="FDX-ACB"/>
    <property type="match status" value="1"/>
</dbReference>
<evidence type="ECO:0000256" key="9">
    <source>
        <dbReference type="ARBA" id="ARBA00022840"/>
    </source>
</evidence>
<reference evidence="20" key="2">
    <citation type="submission" date="2020-09" db="EMBL/GenBank/DDBJ databases">
        <authorList>
            <person name="Sun Q."/>
            <person name="Ohkuma M."/>
        </authorList>
    </citation>
    <scope>NUCLEOTIDE SEQUENCE</scope>
    <source>
        <strain evidence="20">JCM 3051</strain>
    </source>
</reference>
<keyword evidence="13 15" id="KW-0030">Aminoacyl-tRNA synthetase</keyword>
<dbReference type="InterPro" id="IPR005121">
    <property type="entry name" value="Fdx_antiC-bd"/>
</dbReference>
<keyword evidence="6 15" id="KW-0436">Ligase</keyword>